<name>A0ABS2KEG4_9GAMM</name>
<organism evidence="1 2">
    <name type="scientific">Dyella mobilis</name>
    <dbReference type="NCBI Taxonomy" id="1849582"/>
    <lineage>
        <taxon>Bacteria</taxon>
        <taxon>Pseudomonadati</taxon>
        <taxon>Pseudomonadota</taxon>
        <taxon>Gammaproteobacteria</taxon>
        <taxon>Lysobacterales</taxon>
        <taxon>Rhodanobacteraceae</taxon>
        <taxon>Dyella</taxon>
    </lineage>
</organism>
<dbReference type="RefSeq" id="WP_204630357.1">
    <property type="nucleotide sequence ID" value="NZ_BSOC01000006.1"/>
</dbReference>
<protein>
    <recommendedName>
        <fullName evidence="3">DUF4145 domain-containing protein</fullName>
    </recommendedName>
</protein>
<comment type="caution">
    <text evidence="1">The sequence shown here is derived from an EMBL/GenBank/DDBJ whole genome shotgun (WGS) entry which is preliminary data.</text>
</comment>
<dbReference type="Proteomes" id="UP001430193">
    <property type="component" value="Unassembled WGS sequence"/>
</dbReference>
<evidence type="ECO:0000313" key="1">
    <source>
        <dbReference type="EMBL" id="MBM7128738.1"/>
    </source>
</evidence>
<evidence type="ECO:0000313" key="2">
    <source>
        <dbReference type="Proteomes" id="UP001430193"/>
    </source>
</evidence>
<proteinExistence type="predicted"/>
<evidence type="ECO:0008006" key="3">
    <source>
        <dbReference type="Google" id="ProtNLM"/>
    </source>
</evidence>
<reference evidence="1" key="1">
    <citation type="submission" date="2020-10" db="EMBL/GenBank/DDBJ databases">
        <title>Phylogeny of dyella-like bacteria.</title>
        <authorList>
            <person name="Fu J."/>
        </authorList>
    </citation>
    <scope>NUCLEOTIDE SEQUENCE</scope>
    <source>
        <strain evidence="1">DHON07</strain>
    </source>
</reference>
<gene>
    <name evidence="1" type="ORF">ISS99_04305</name>
</gene>
<accession>A0ABS2KEG4</accession>
<sequence>MSDECDGDHELAVAQKYHLYWAQATMEDEQGRALVNGSYLYRPSRFWEPFWILFDKLGQLNDYCFNQLIASEGTLMKLQHQSVKVIGEASVGAEALDYYSEAIPGWEDNVATFAKAAPLILLASLTEWGLKHLAYSLFGHVPKKTDRSMSDIQFHLNYLVHSGLKLNEPESLLTPIGTFREVRNNFAHGNWGTLTGQLQSVCLRDAIEEAAWRCDALTDK</sequence>
<dbReference type="EMBL" id="JADIKF010000035">
    <property type="protein sequence ID" value="MBM7128738.1"/>
    <property type="molecule type" value="Genomic_DNA"/>
</dbReference>
<keyword evidence="2" id="KW-1185">Reference proteome</keyword>